<evidence type="ECO:0000256" key="2">
    <source>
        <dbReference type="ARBA" id="ARBA00022679"/>
    </source>
</evidence>
<dbReference type="Proteomes" id="UP000233060">
    <property type="component" value="Unassembled WGS sequence"/>
</dbReference>
<dbReference type="SUPFAM" id="SSF56112">
    <property type="entry name" value="Protein kinase-like (PK-like)"/>
    <property type="match status" value="1"/>
</dbReference>
<keyword evidence="9" id="KW-1185">Reference proteome</keyword>
<dbReference type="InterPro" id="IPR011009">
    <property type="entry name" value="Kinase-like_dom_sf"/>
</dbReference>
<dbReference type="GO" id="GO:0005524">
    <property type="term" value="F:ATP binding"/>
    <property type="evidence" value="ECO:0007669"/>
    <property type="project" value="UniProtKB-KW"/>
</dbReference>
<keyword evidence="1" id="KW-0597">Phosphoprotein</keyword>
<dbReference type="GO" id="GO:0007169">
    <property type="term" value="P:cell surface receptor protein tyrosine kinase signaling pathway"/>
    <property type="evidence" value="ECO:0007669"/>
    <property type="project" value="TreeGrafter"/>
</dbReference>
<dbReference type="PANTHER" id="PTHR24416:SF390">
    <property type="entry name" value="VASCULAR ENDOTHELIAL GROWTH FACTOR RECEPTOR 1"/>
    <property type="match status" value="1"/>
</dbReference>
<evidence type="ECO:0000256" key="3">
    <source>
        <dbReference type="ARBA" id="ARBA00022741"/>
    </source>
</evidence>
<evidence type="ECO:0000259" key="7">
    <source>
        <dbReference type="PROSITE" id="PS50011"/>
    </source>
</evidence>
<dbReference type="InterPro" id="IPR001245">
    <property type="entry name" value="Ser-Thr/Tyr_kinase_cat_dom"/>
</dbReference>
<name>A0A2K5LSW6_CERAT</name>
<evidence type="ECO:0000256" key="6">
    <source>
        <dbReference type="ARBA" id="ARBA00023170"/>
    </source>
</evidence>
<dbReference type="GO" id="GO:0043235">
    <property type="term" value="C:receptor complex"/>
    <property type="evidence" value="ECO:0007669"/>
    <property type="project" value="TreeGrafter"/>
</dbReference>
<dbReference type="GO" id="GO:0019838">
    <property type="term" value="F:growth factor binding"/>
    <property type="evidence" value="ECO:0007669"/>
    <property type="project" value="TreeGrafter"/>
</dbReference>
<keyword evidence="5" id="KW-0067">ATP-binding</keyword>
<dbReference type="PRINTS" id="PR00109">
    <property type="entry name" value="TYRKINASE"/>
</dbReference>
<sequence length="357" mass="41046">MVIVEYRKYGNLSNYLKSKHDLFFLNKDVALHMERKEEKNGLWELHVSGSKSLSDADEEEDSDGFYKEPITMEDLISYSFQVARGLKFLSSRKCIHRDLAARNILLPEKNVVKICDFGLAQDICKNPDYSDVWSYGVLLWEISLGGSPYPGVQMDEHFCTCLWEGMRMRAAEYSTPEIYQIMLDCRHKDPKERPRFAELVEKPGDLLQDGKNYIPLNAILTGNSISALKFNSGSSDYVRYVNTFKFMSLERIKTFEELLPNATSMFDDYQGDSRALLDFPMLKRFTRTDSKPKASLKIDLRLTSKSQELGLSDVSSGHIREGKRRFTYHNAKLERKMACFGYNSVVLSTCVFTPPEN</sequence>
<dbReference type="SMART" id="SM00219">
    <property type="entry name" value="TyrKc"/>
    <property type="match status" value="1"/>
</dbReference>
<evidence type="ECO:0000313" key="9">
    <source>
        <dbReference type="Proteomes" id="UP000233060"/>
    </source>
</evidence>
<dbReference type="InterPro" id="IPR000719">
    <property type="entry name" value="Prot_kinase_dom"/>
</dbReference>
<dbReference type="InterPro" id="IPR050122">
    <property type="entry name" value="RTK"/>
</dbReference>
<dbReference type="PROSITE" id="PS50011">
    <property type="entry name" value="PROTEIN_KINASE_DOM"/>
    <property type="match status" value="1"/>
</dbReference>
<dbReference type="GO" id="GO:0005886">
    <property type="term" value="C:plasma membrane"/>
    <property type="evidence" value="ECO:0007669"/>
    <property type="project" value="TreeGrafter"/>
</dbReference>
<accession>A0A2K5LSW6</accession>
<proteinExistence type="predicted"/>
<evidence type="ECO:0000313" key="8">
    <source>
        <dbReference type="Ensembl" id="ENSCATP00000016044.1"/>
    </source>
</evidence>
<dbReference type="PANTHER" id="PTHR24416">
    <property type="entry name" value="TYROSINE-PROTEIN KINASE RECEPTOR"/>
    <property type="match status" value="1"/>
</dbReference>
<dbReference type="GeneTree" id="ENSGT00940000156710"/>
<dbReference type="Ensembl" id="ENSCATT00000040201.1">
    <property type="protein sequence ID" value="ENSCATP00000016044.1"/>
    <property type="gene ID" value="ENSCATG00000031966.1"/>
</dbReference>
<dbReference type="InterPro" id="IPR008266">
    <property type="entry name" value="Tyr_kinase_AS"/>
</dbReference>
<evidence type="ECO:0000256" key="4">
    <source>
        <dbReference type="ARBA" id="ARBA00022777"/>
    </source>
</evidence>
<keyword evidence="3" id="KW-0547">Nucleotide-binding</keyword>
<dbReference type="STRING" id="9531.ENSCATP00000016044"/>
<keyword evidence="2" id="KW-0808">Transferase</keyword>
<protein>
    <recommendedName>
        <fullName evidence="7">Protein kinase domain-containing protein</fullName>
    </recommendedName>
</protein>
<dbReference type="OMA" id="DEHFCTC"/>
<dbReference type="PROSITE" id="PS00109">
    <property type="entry name" value="PROTEIN_KINASE_TYR"/>
    <property type="match status" value="1"/>
</dbReference>
<dbReference type="AlphaFoldDB" id="A0A2K5LSW6"/>
<organism evidence="8 9">
    <name type="scientific">Cercocebus atys</name>
    <name type="common">Sooty mangabey</name>
    <name type="synonym">Cercocebus torquatus atys</name>
    <dbReference type="NCBI Taxonomy" id="9531"/>
    <lineage>
        <taxon>Eukaryota</taxon>
        <taxon>Metazoa</taxon>
        <taxon>Chordata</taxon>
        <taxon>Craniata</taxon>
        <taxon>Vertebrata</taxon>
        <taxon>Euteleostomi</taxon>
        <taxon>Mammalia</taxon>
        <taxon>Eutheria</taxon>
        <taxon>Euarchontoglires</taxon>
        <taxon>Primates</taxon>
        <taxon>Haplorrhini</taxon>
        <taxon>Catarrhini</taxon>
        <taxon>Cercopithecidae</taxon>
        <taxon>Cercopithecinae</taxon>
        <taxon>Cercocebus</taxon>
    </lineage>
</organism>
<evidence type="ECO:0000256" key="1">
    <source>
        <dbReference type="ARBA" id="ARBA00022553"/>
    </source>
</evidence>
<feature type="domain" description="Protein kinase" evidence="7">
    <location>
        <begin position="1"/>
        <end position="207"/>
    </location>
</feature>
<evidence type="ECO:0000256" key="5">
    <source>
        <dbReference type="ARBA" id="ARBA00022840"/>
    </source>
</evidence>
<keyword evidence="4" id="KW-0418">Kinase</keyword>
<reference evidence="8" key="1">
    <citation type="submission" date="2025-08" db="UniProtKB">
        <authorList>
            <consortium name="Ensembl"/>
        </authorList>
    </citation>
    <scope>IDENTIFICATION</scope>
</reference>
<dbReference type="Pfam" id="PF07714">
    <property type="entry name" value="PK_Tyr_Ser-Thr"/>
    <property type="match status" value="2"/>
</dbReference>
<keyword evidence="6" id="KW-0675">Receptor</keyword>
<dbReference type="Gene3D" id="1.10.510.10">
    <property type="entry name" value="Transferase(Phosphotransferase) domain 1"/>
    <property type="match status" value="2"/>
</dbReference>
<dbReference type="InterPro" id="IPR020635">
    <property type="entry name" value="Tyr_kinase_cat_dom"/>
</dbReference>
<reference evidence="8" key="2">
    <citation type="submission" date="2025-09" db="UniProtKB">
        <authorList>
            <consortium name="Ensembl"/>
        </authorList>
    </citation>
    <scope>IDENTIFICATION</scope>
</reference>
<dbReference type="GO" id="GO:0004714">
    <property type="term" value="F:transmembrane receptor protein tyrosine kinase activity"/>
    <property type="evidence" value="ECO:0007669"/>
    <property type="project" value="TreeGrafter"/>
</dbReference>